<organism evidence="1 2">
    <name type="scientific">Roseomonas populi</name>
    <dbReference type="NCBI Taxonomy" id="3121582"/>
    <lineage>
        <taxon>Bacteria</taxon>
        <taxon>Pseudomonadati</taxon>
        <taxon>Pseudomonadota</taxon>
        <taxon>Alphaproteobacteria</taxon>
        <taxon>Acetobacterales</taxon>
        <taxon>Roseomonadaceae</taxon>
        <taxon>Roseomonas</taxon>
    </lineage>
</organism>
<keyword evidence="2" id="KW-1185">Reference proteome</keyword>
<dbReference type="Proteomes" id="UP001524642">
    <property type="component" value="Unassembled WGS sequence"/>
</dbReference>
<dbReference type="EMBL" id="JANJOU010000001">
    <property type="protein sequence ID" value="MCR0980841.1"/>
    <property type="molecule type" value="Genomic_DNA"/>
</dbReference>
<gene>
    <name evidence="1" type="ORF">NRP21_02125</name>
</gene>
<dbReference type="Pfam" id="PF10009">
    <property type="entry name" value="DUF2252"/>
    <property type="match status" value="1"/>
</dbReference>
<dbReference type="PANTHER" id="PTHR39441:SF1">
    <property type="entry name" value="DUF2252 DOMAIN-CONTAINING PROTEIN"/>
    <property type="match status" value="1"/>
</dbReference>
<dbReference type="RefSeq" id="WP_257714508.1">
    <property type="nucleotide sequence ID" value="NZ_JANJOU010000001.1"/>
</dbReference>
<sequence>MDILASVARYEDDLRAEMGREVLQEGLDEKRRKMAGKDPFPFLRATYWRWAETVLDVAPDLAHAPAVLAVGDIHLENFGTWRDADGRLVWGVNDYDEAAAMPYALDLLRLATSGLLAGGERGAAAIARDILAGYAAGLEAPGAAVLDRERRPLREAVMVPEEHRADFWKGMRQKREAFEARPKRQRPTIWPRYESALRAAMPPGAEPSRLWYRSAGLGSLGRPRWVAEAEWAGDWVIREAKGVIPSAWGRAHGGGHAIRCMEVATGRFRAPDPWYRVANGIAARRLSPNNRKIEADKLFAPGAKGLLGRDVLLGAPMLQAMGAEVAAIHLGSEGVRDAIRRHMKAQRSGWLGRLATAAAAMVEEEHRQFRRAR</sequence>
<dbReference type="PANTHER" id="PTHR39441">
    <property type="entry name" value="DUF2252 DOMAIN-CONTAINING PROTEIN"/>
    <property type="match status" value="1"/>
</dbReference>
<comment type="caution">
    <text evidence="1">The sequence shown here is derived from an EMBL/GenBank/DDBJ whole genome shotgun (WGS) entry which is preliminary data.</text>
</comment>
<evidence type="ECO:0000313" key="1">
    <source>
        <dbReference type="EMBL" id="MCR0980841.1"/>
    </source>
</evidence>
<name>A0ABT1WYB0_9PROT</name>
<dbReference type="InterPro" id="IPR018721">
    <property type="entry name" value="DUF2252"/>
</dbReference>
<protein>
    <submittedName>
        <fullName evidence="1">DUF2252 domain-containing protein</fullName>
    </submittedName>
</protein>
<accession>A0ABT1WYB0</accession>
<proteinExistence type="predicted"/>
<reference evidence="1 2" key="1">
    <citation type="submission" date="2022-06" db="EMBL/GenBank/DDBJ databases">
        <title>Roseomonas CN29.</title>
        <authorList>
            <person name="Cheng Y."/>
            <person name="He X."/>
        </authorList>
    </citation>
    <scope>NUCLEOTIDE SEQUENCE [LARGE SCALE GENOMIC DNA]</scope>
    <source>
        <strain evidence="1 2">CN29</strain>
    </source>
</reference>
<evidence type="ECO:0000313" key="2">
    <source>
        <dbReference type="Proteomes" id="UP001524642"/>
    </source>
</evidence>